<proteinExistence type="predicted"/>
<feature type="transmembrane region" description="Helical" evidence="1">
    <location>
        <begin position="42"/>
        <end position="64"/>
    </location>
</feature>
<feature type="transmembrane region" description="Helical" evidence="1">
    <location>
        <begin position="12"/>
        <end position="30"/>
    </location>
</feature>
<accession>A0A0T9N4I8</accession>
<keyword evidence="1" id="KW-0812">Transmembrane</keyword>
<evidence type="ECO:0000313" key="4">
    <source>
        <dbReference type="EMBL" id="QGR70603.1"/>
    </source>
</evidence>
<organism evidence="2 5">
    <name type="scientific">Yersinia intermedia</name>
    <dbReference type="NCBI Taxonomy" id="631"/>
    <lineage>
        <taxon>Bacteria</taxon>
        <taxon>Pseudomonadati</taxon>
        <taxon>Pseudomonadota</taxon>
        <taxon>Gammaproteobacteria</taxon>
        <taxon>Enterobacterales</taxon>
        <taxon>Yersiniaceae</taxon>
        <taxon>Yersinia</taxon>
    </lineage>
</organism>
<feature type="transmembrane region" description="Helical" evidence="1">
    <location>
        <begin position="70"/>
        <end position="92"/>
    </location>
</feature>
<dbReference type="EMBL" id="CPZJ01000034">
    <property type="protein sequence ID" value="CNG75887.1"/>
    <property type="molecule type" value="Genomic_DNA"/>
</dbReference>
<dbReference type="InterPro" id="IPR032126">
    <property type="entry name" value="LydA_holin"/>
</dbReference>
<gene>
    <name evidence="3" type="ORF">CBW57_19430</name>
    <name evidence="2" type="ORF">ERS008530_04635</name>
    <name evidence="4" type="ORF">FOC37_09570</name>
</gene>
<name>A0A0T9N4I8_YERIN</name>
<dbReference type="Pfam" id="PF16083">
    <property type="entry name" value="Phage_holin_3_3"/>
    <property type="match status" value="1"/>
</dbReference>
<evidence type="ECO:0000313" key="6">
    <source>
        <dbReference type="Proteomes" id="UP000196440"/>
    </source>
</evidence>
<dbReference type="KEGG" id="yin:CH53_2997"/>
<reference evidence="3 6" key="2">
    <citation type="submission" date="2017-05" db="EMBL/GenBank/DDBJ databases">
        <title>Whole genome sequencing of Yersinia kristensenii.</title>
        <authorList>
            <person name="Campioni F."/>
        </authorList>
    </citation>
    <scope>NUCLEOTIDE SEQUENCE [LARGE SCALE GENOMIC DNA]</scope>
    <source>
        <strain evidence="3 6">CFSAN060536</strain>
    </source>
</reference>
<dbReference type="RefSeq" id="WP_032905698.1">
    <property type="nucleotide sequence ID" value="NZ_CABHXJ010000057.1"/>
</dbReference>
<dbReference type="STRING" id="631.CH53_2997"/>
<dbReference type="GeneID" id="58046510"/>
<reference evidence="4 7" key="3">
    <citation type="submission" date="2019-11" db="EMBL/GenBank/DDBJ databases">
        <title>FDA dAtabase for Regulatory Grade micrObial Sequences (FDA-ARGOS): Supporting development and validation of Infectious Disease Dx tests.</title>
        <authorList>
            <person name="Patel R."/>
            <person name="Rucinski S."/>
            <person name="Tallon L."/>
            <person name="Sadzewicz L."/>
            <person name="Vavikolanu K."/>
            <person name="Mehta A."/>
            <person name="Aluvathingal J."/>
            <person name="Nadendla S."/>
            <person name="Nandy P."/>
            <person name="Geyer C."/>
            <person name="Yan Y."/>
            <person name="Sichtig H."/>
        </authorList>
    </citation>
    <scope>NUCLEOTIDE SEQUENCE [LARGE SCALE GENOMIC DNA]</scope>
    <source>
        <strain evidence="4 7">FDAARGOS_729</strain>
    </source>
</reference>
<dbReference type="EMBL" id="CP046294">
    <property type="protein sequence ID" value="QGR70603.1"/>
    <property type="molecule type" value="Genomic_DNA"/>
</dbReference>
<evidence type="ECO:0000256" key="1">
    <source>
        <dbReference type="SAM" id="Phobius"/>
    </source>
</evidence>
<dbReference type="AlphaFoldDB" id="A0A0T9N4I8"/>
<evidence type="ECO:0000313" key="5">
    <source>
        <dbReference type="Proteomes" id="UP000038750"/>
    </source>
</evidence>
<evidence type="ECO:0000313" key="2">
    <source>
        <dbReference type="EMBL" id="CNG75887.1"/>
    </source>
</evidence>
<keyword evidence="7" id="KW-1185">Reference proteome</keyword>
<keyword evidence="1" id="KW-0472">Membrane</keyword>
<dbReference type="Proteomes" id="UP000038750">
    <property type="component" value="Unassembled WGS sequence"/>
</dbReference>
<dbReference type="EMBL" id="NHOI01000034">
    <property type="protein sequence ID" value="OVZ83058.1"/>
    <property type="molecule type" value="Genomic_DNA"/>
</dbReference>
<sequence length="101" mass="11187">MSLKPPAETQVITWVIIGVLSAWGGVVRYLMDKQGTRCKWSWMAVISQVIISSFTGLLGGLLSFESGASYYMTFIFSGLFGAMGSTALSYIWRRFFNPSGR</sequence>
<evidence type="ECO:0000313" key="7">
    <source>
        <dbReference type="Proteomes" id="UP000424966"/>
    </source>
</evidence>
<dbReference type="Proteomes" id="UP000196440">
    <property type="component" value="Unassembled WGS sequence"/>
</dbReference>
<keyword evidence="1" id="KW-1133">Transmembrane helix</keyword>
<dbReference type="OrthoDB" id="6555944at2"/>
<dbReference type="Proteomes" id="UP000424966">
    <property type="component" value="Chromosome"/>
</dbReference>
<evidence type="ECO:0000313" key="3">
    <source>
        <dbReference type="EMBL" id="OVZ83058.1"/>
    </source>
</evidence>
<protein>
    <submittedName>
        <fullName evidence="3">Holin</fullName>
    </submittedName>
    <submittedName>
        <fullName evidence="2">Putative phage-like protein</fullName>
    </submittedName>
</protein>
<reference evidence="2 5" key="1">
    <citation type="submission" date="2015-03" db="EMBL/GenBank/DDBJ databases">
        <authorList>
            <person name="Murphy D."/>
        </authorList>
    </citation>
    <scope>NUCLEOTIDE SEQUENCE [LARGE SCALE GENOMIC DNA]</scope>
    <source>
        <strain evidence="2 5">BR165/97</strain>
    </source>
</reference>